<name>K0THG1_THAOC</name>
<comment type="caution">
    <text evidence="2">The sequence shown here is derived from an EMBL/GenBank/DDBJ whole genome shotgun (WGS) entry which is preliminary data.</text>
</comment>
<evidence type="ECO:0000313" key="2">
    <source>
        <dbReference type="EMBL" id="EJK69917.1"/>
    </source>
</evidence>
<proteinExistence type="predicted"/>
<evidence type="ECO:0000313" key="3">
    <source>
        <dbReference type="Proteomes" id="UP000266841"/>
    </source>
</evidence>
<sequence>MAPYTRLTWGQPVSKAARSARFQLNNGALRWKMRRPPQVFKVFVHCLWVWKGRAEIGKISAEQWGTAMEDEAATGVQGVCPLPMGMKREDKDVAQGRSGNLVLNEDEQRFQD</sequence>
<keyword evidence="3" id="KW-1185">Reference proteome</keyword>
<reference evidence="2 3" key="1">
    <citation type="journal article" date="2012" name="Genome Biol.">
        <title>Genome and low-iron response of an oceanic diatom adapted to chronic iron limitation.</title>
        <authorList>
            <person name="Lommer M."/>
            <person name="Specht M."/>
            <person name="Roy A.S."/>
            <person name="Kraemer L."/>
            <person name="Andreson R."/>
            <person name="Gutowska M.A."/>
            <person name="Wolf J."/>
            <person name="Bergner S.V."/>
            <person name="Schilhabel M.B."/>
            <person name="Klostermeier U.C."/>
            <person name="Beiko R.G."/>
            <person name="Rosenstiel P."/>
            <person name="Hippler M."/>
            <person name="Laroche J."/>
        </authorList>
    </citation>
    <scope>NUCLEOTIDE SEQUENCE [LARGE SCALE GENOMIC DNA]</scope>
    <source>
        <strain evidence="2 3">CCMP1005</strain>
    </source>
</reference>
<organism evidence="2 3">
    <name type="scientific">Thalassiosira oceanica</name>
    <name type="common">Marine diatom</name>
    <dbReference type="NCBI Taxonomy" id="159749"/>
    <lineage>
        <taxon>Eukaryota</taxon>
        <taxon>Sar</taxon>
        <taxon>Stramenopiles</taxon>
        <taxon>Ochrophyta</taxon>
        <taxon>Bacillariophyta</taxon>
        <taxon>Coscinodiscophyceae</taxon>
        <taxon>Thalassiosirophycidae</taxon>
        <taxon>Thalassiosirales</taxon>
        <taxon>Thalassiosiraceae</taxon>
        <taxon>Thalassiosira</taxon>
    </lineage>
</organism>
<accession>K0THG1</accession>
<evidence type="ECO:0000256" key="1">
    <source>
        <dbReference type="SAM" id="MobiDB-lite"/>
    </source>
</evidence>
<feature type="region of interest" description="Disordered" evidence="1">
    <location>
        <begin position="90"/>
        <end position="112"/>
    </location>
</feature>
<gene>
    <name evidence="2" type="ORF">THAOC_08785</name>
</gene>
<protein>
    <submittedName>
        <fullName evidence="2">Uncharacterized protein</fullName>
    </submittedName>
</protein>
<dbReference type="AlphaFoldDB" id="K0THG1"/>
<dbReference type="Proteomes" id="UP000266841">
    <property type="component" value="Unassembled WGS sequence"/>
</dbReference>
<dbReference type="EMBL" id="AGNL01009377">
    <property type="protein sequence ID" value="EJK69917.1"/>
    <property type="molecule type" value="Genomic_DNA"/>
</dbReference>